<dbReference type="PROSITE" id="PS50110">
    <property type="entry name" value="RESPONSE_REGULATORY"/>
    <property type="match status" value="1"/>
</dbReference>
<sequence>IVDKQALFRVGVRHALSQQPDFEVFDCAPNENPIALIEVNPPDVLLLDIDYPSLRGLELAQEVALHCPTTKVIILTYKPDDKQLFEIIKAGAVDYLDKSITAEELTKSIRQVARGEYPINDSVLARPKVAEHLLKQFQSIHNINGKTMDTIVVSLTSRETQILNYIANGNSNKQIAYILQISEQELNEKQSEFLVGAGCNFCANTGYLGRTGIFEVMVMSE</sequence>
<evidence type="ECO:0000256" key="2">
    <source>
        <dbReference type="ARBA" id="ARBA00023015"/>
    </source>
</evidence>
<feature type="non-terminal residue" evidence="6">
    <location>
        <position position="1"/>
    </location>
</feature>
<dbReference type="SMART" id="SM00448">
    <property type="entry name" value="REC"/>
    <property type="match status" value="1"/>
</dbReference>
<evidence type="ECO:0000256" key="4">
    <source>
        <dbReference type="ARBA" id="ARBA00023163"/>
    </source>
</evidence>
<dbReference type="GO" id="GO:0000160">
    <property type="term" value="P:phosphorelay signal transduction system"/>
    <property type="evidence" value="ECO:0007669"/>
    <property type="project" value="InterPro"/>
</dbReference>
<dbReference type="InterPro" id="IPR058245">
    <property type="entry name" value="NreC/VraR/RcsB-like_REC"/>
</dbReference>
<proteinExistence type="predicted"/>
<dbReference type="PANTHER" id="PTHR43214">
    <property type="entry name" value="TWO-COMPONENT RESPONSE REGULATOR"/>
    <property type="match status" value="1"/>
</dbReference>
<accession>X1W1B3</accession>
<dbReference type="GO" id="GO:0003677">
    <property type="term" value="F:DNA binding"/>
    <property type="evidence" value="ECO:0007669"/>
    <property type="project" value="UniProtKB-KW"/>
</dbReference>
<dbReference type="SUPFAM" id="SSF46894">
    <property type="entry name" value="C-terminal effector domain of the bipartite response regulators"/>
    <property type="match status" value="1"/>
</dbReference>
<dbReference type="InterPro" id="IPR000792">
    <property type="entry name" value="Tscrpt_reg_LuxR_C"/>
</dbReference>
<keyword evidence="4" id="KW-0804">Transcription</keyword>
<protein>
    <recommendedName>
        <fullName evidence="5">Response regulatory domain-containing protein</fullName>
    </recommendedName>
</protein>
<comment type="caution">
    <text evidence="6">The sequence shown here is derived from an EMBL/GenBank/DDBJ whole genome shotgun (WGS) entry which is preliminary data.</text>
</comment>
<evidence type="ECO:0000259" key="5">
    <source>
        <dbReference type="PROSITE" id="PS50110"/>
    </source>
</evidence>
<dbReference type="InterPro" id="IPR016032">
    <property type="entry name" value="Sig_transdc_resp-reg_C-effctor"/>
</dbReference>
<reference evidence="6" key="1">
    <citation type="journal article" date="2014" name="Front. Microbiol.">
        <title>High frequency of phylogenetically diverse reductive dehalogenase-homologous genes in deep subseafloor sedimentary metagenomes.</title>
        <authorList>
            <person name="Kawai M."/>
            <person name="Futagami T."/>
            <person name="Toyoda A."/>
            <person name="Takaki Y."/>
            <person name="Nishi S."/>
            <person name="Hori S."/>
            <person name="Arai W."/>
            <person name="Tsubouchi T."/>
            <person name="Morono Y."/>
            <person name="Uchiyama I."/>
            <person name="Ito T."/>
            <person name="Fujiyama A."/>
            <person name="Inagaki F."/>
            <person name="Takami H."/>
        </authorList>
    </citation>
    <scope>NUCLEOTIDE SEQUENCE</scope>
    <source>
        <strain evidence="6">Expedition CK06-06</strain>
    </source>
</reference>
<evidence type="ECO:0000313" key="6">
    <source>
        <dbReference type="EMBL" id="GAJ21655.1"/>
    </source>
</evidence>
<dbReference type="InterPro" id="IPR001789">
    <property type="entry name" value="Sig_transdc_resp-reg_receiver"/>
</dbReference>
<dbReference type="InterPro" id="IPR039420">
    <property type="entry name" value="WalR-like"/>
</dbReference>
<keyword evidence="1" id="KW-0597">Phosphoprotein</keyword>
<organism evidence="6">
    <name type="scientific">marine sediment metagenome</name>
    <dbReference type="NCBI Taxonomy" id="412755"/>
    <lineage>
        <taxon>unclassified sequences</taxon>
        <taxon>metagenomes</taxon>
        <taxon>ecological metagenomes</taxon>
    </lineage>
</organism>
<gene>
    <name evidence="6" type="ORF">S12H4_55506</name>
</gene>
<dbReference type="AlphaFoldDB" id="X1W1B3"/>
<dbReference type="Pfam" id="PF00072">
    <property type="entry name" value="Response_reg"/>
    <property type="match status" value="1"/>
</dbReference>
<feature type="non-terminal residue" evidence="6">
    <location>
        <position position="221"/>
    </location>
</feature>
<keyword evidence="3" id="KW-0238">DNA-binding</keyword>
<dbReference type="GO" id="GO:0006355">
    <property type="term" value="P:regulation of DNA-templated transcription"/>
    <property type="evidence" value="ECO:0007669"/>
    <property type="project" value="InterPro"/>
</dbReference>
<feature type="domain" description="Response regulatory" evidence="5">
    <location>
        <begin position="1"/>
        <end position="113"/>
    </location>
</feature>
<name>X1W1B3_9ZZZZ</name>
<dbReference type="EMBL" id="BARW01035615">
    <property type="protein sequence ID" value="GAJ21655.1"/>
    <property type="molecule type" value="Genomic_DNA"/>
</dbReference>
<dbReference type="PRINTS" id="PR00038">
    <property type="entry name" value="HTHLUXR"/>
</dbReference>
<evidence type="ECO:0000256" key="3">
    <source>
        <dbReference type="ARBA" id="ARBA00023125"/>
    </source>
</evidence>
<evidence type="ECO:0000256" key="1">
    <source>
        <dbReference type="ARBA" id="ARBA00022553"/>
    </source>
</evidence>
<dbReference type="SUPFAM" id="SSF52172">
    <property type="entry name" value="CheY-like"/>
    <property type="match status" value="1"/>
</dbReference>
<dbReference type="InterPro" id="IPR011006">
    <property type="entry name" value="CheY-like_superfamily"/>
</dbReference>
<dbReference type="CDD" id="cd17535">
    <property type="entry name" value="REC_NarL-like"/>
    <property type="match status" value="1"/>
</dbReference>
<keyword evidence="2" id="KW-0805">Transcription regulation</keyword>
<dbReference type="PANTHER" id="PTHR43214:SF24">
    <property type="entry name" value="TRANSCRIPTIONAL REGULATORY PROTEIN NARL-RELATED"/>
    <property type="match status" value="1"/>
</dbReference>
<dbReference type="Pfam" id="PF00196">
    <property type="entry name" value="GerE"/>
    <property type="match status" value="1"/>
</dbReference>
<dbReference type="Gene3D" id="3.40.50.2300">
    <property type="match status" value="1"/>
</dbReference>